<dbReference type="PANTHER" id="PTHR43005:SF1">
    <property type="entry name" value="SPERMIDINE_PUTRESCINE TRANSPORT SYSTEM PERMEASE PROTEIN"/>
    <property type="match status" value="1"/>
</dbReference>
<feature type="transmembrane region" description="Helical" evidence="7">
    <location>
        <begin position="26"/>
        <end position="49"/>
    </location>
</feature>
<dbReference type="CDD" id="cd06261">
    <property type="entry name" value="TM_PBP2"/>
    <property type="match status" value="1"/>
</dbReference>
<feature type="domain" description="ABC transmembrane type-1" evidence="8">
    <location>
        <begin position="84"/>
        <end position="300"/>
    </location>
</feature>
<feature type="transmembrane region" description="Helical" evidence="7">
    <location>
        <begin position="221"/>
        <end position="244"/>
    </location>
</feature>
<comment type="caution">
    <text evidence="9">The sequence shown here is derived from an EMBL/GenBank/DDBJ whole genome shotgun (WGS) entry which is preliminary data.</text>
</comment>
<dbReference type="GO" id="GO:0055085">
    <property type="term" value="P:transmembrane transport"/>
    <property type="evidence" value="ECO:0007669"/>
    <property type="project" value="InterPro"/>
</dbReference>
<evidence type="ECO:0000259" key="8">
    <source>
        <dbReference type="PROSITE" id="PS50928"/>
    </source>
</evidence>
<feature type="transmembrane region" description="Helical" evidence="7">
    <location>
        <begin position="183"/>
        <end position="201"/>
    </location>
</feature>
<keyword evidence="4 7" id="KW-0812">Transmembrane</keyword>
<keyword evidence="3" id="KW-1003">Cell membrane</keyword>
<gene>
    <name evidence="9" type="ORF">FJ657_02335</name>
</gene>
<keyword evidence="10" id="KW-1185">Reference proteome</keyword>
<dbReference type="Pfam" id="PF00528">
    <property type="entry name" value="BPD_transp_1"/>
    <property type="match status" value="1"/>
</dbReference>
<keyword evidence="2 7" id="KW-0813">Transport</keyword>
<organism evidence="9 10">
    <name type="scientific">Schumannella soli</name>
    <dbReference type="NCBI Taxonomy" id="2590779"/>
    <lineage>
        <taxon>Bacteria</taxon>
        <taxon>Bacillati</taxon>
        <taxon>Actinomycetota</taxon>
        <taxon>Actinomycetes</taxon>
        <taxon>Micrococcales</taxon>
        <taxon>Microbacteriaceae</taxon>
        <taxon>Schumannella</taxon>
    </lineage>
</organism>
<reference evidence="9 10" key="1">
    <citation type="submission" date="2019-06" db="EMBL/GenBank/DDBJ databases">
        <authorList>
            <person name="Li F."/>
        </authorList>
    </citation>
    <scope>NUCLEOTIDE SEQUENCE [LARGE SCALE GENOMIC DNA]</scope>
    <source>
        <strain evidence="9 10">10F1D-1</strain>
    </source>
</reference>
<comment type="similarity">
    <text evidence="7">Belongs to the binding-protein-dependent transport system permease family.</text>
</comment>
<evidence type="ECO:0000256" key="2">
    <source>
        <dbReference type="ARBA" id="ARBA00022448"/>
    </source>
</evidence>
<evidence type="ECO:0000256" key="1">
    <source>
        <dbReference type="ARBA" id="ARBA00004651"/>
    </source>
</evidence>
<dbReference type="SUPFAM" id="SSF161098">
    <property type="entry name" value="MetI-like"/>
    <property type="match status" value="1"/>
</dbReference>
<name>A0A506Y8M2_9MICO</name>
<keyword evidence="6 7" id="KW-0472">Membrane</keyword>
<dbReference type="PROSITE" id="PS50928">
    <property type="entry name" value="ABC_TM1"/>
    <property type="match status" value="1"/>
</dbReference>
<evidence type="ECO:0000313" key="10">
    <source>
        <dbReference type="Proteomes" id="UP000316252"/>
    </source>
</evidence>
<feature type="transmembrane region" description="Helical" evidence="7">
    <location>
        <begin position="88"/>
        <end position="109"/>
    </location>
</feature>
<evidence type="ECO:0000256" key="6">
    <source>
        <dbReference type="ARBA" id="ARBA00023136"/>
    </source>
</evidence>
<dbReference type="OrthoDB" id="34224at2"/>
<evidence type="ECO:0000313" key="9">
    <source>
        <dbReference type="EMBL" id="TPW77537.1"/>
    </source>
</evidence>
<feature type="transmembrane region" description="Helical" evidence="7">
    <location>
        <begin position="121"/>
        <end position="143"/>
    </location>
</feature>
<dbReference type="AlphaFoldDB" id="A0A506Y8M2"/>
<accession>A0A506Y8M2</accession>
<evidence type="ECO:0000256" key="3">
    <source>
        <dbReference type="ARBA" id="ARBA00022475"/>
    </source>
</evidence>
<evidence type="ECO:0000256" key="7">
    <source>
        <dbReference type="RuleBase" id="RU363032"/>
    </source>
</evidence>
<dbReference type="GO" id="GO:0005886">
    <property type="term" value="C:plasma membrane"/>
    <property type="evidence" value="ECO:0007669"/>
    <property type="project" value="UniProtKB-SubCell"/>
</dbReference>
<evidence type="ECO:0000256" key="4">
    <source>
        <dbReference type="ARBA" id="ARBA00022692"/>
    </source>
</evidence>
<feature type="transmembrane region" description="Helical" evidence="7">
    <location>
        <begin position="279"/>
        <end position="301"/>
    </location>
</feature>
<keyword evidence="5 7" id="KW-1133">Transmembrane helix</keyword>
<sequence length="310" mass="33974">MADIAFRGVGVRGTRRRPLADRLAPGLMLTPITLASAVVIGFPIVFVIAESFFDVNPSRHAGWQFTGLDNYAQIAADKELAPVLFNSAVWTFGSVALQFVLAFIAALLVREALQGKAWTWLRATYVLPWATPIIVGAMSWRWLYQPQFGLLNDVLDNVGLGSLKHAWLSDPSTALGAVMVTNVWRGFPFIMVMLLSGMAAISDEVYEAAEMDGARLPQRILWITLPLLKPVILLSTLMSLIWTFNNFGLIYVMTQGGPNGASDILTTFVYKNAFQRFDFGYASALSVFLFAIVAAGSLLYVRALGKNALS</sequence>
<dbReference type="EMBL" id="VHQG01000001">
    <property type="protein sequence ID" value="TPW77537.1"/>
    <property type="molecule type" value="Genomic_DNA"/>
</dbReference>
<dbReference type="Proteomes" id="UP000316252">
    <property type="component" value="Unassembled WGS sequence"/>
</dbReference>
<protein>
    <submittedName>
        <fullName evidence="9">Sugar ABC transporter permease</fullName>
    </submittedName>
</protein>
<dbReference type="Gene3D" id="1.10.3720.10">
    <property type="entry name" value="MetI-like"/>
    <property type="match status" value="1"/>
</dbReference>
<evidence type="ECO:0000256" key="5">
    <source>
        <dbReference type="ARBA" id="ARBA00022989"/>
    </source>
</evidence>
<dbReference type="RefSeq" id="WP_141162065.1">
    <property type="nucleotide sequence ID" value="NZ_VHQG01000001.1"/>
</dbReference>
<dbReference type="InterPro" id="IPR035906">
    <property type="entry name" value="MetI-like_sf"/>
</dbReference>
<dbReference type="InterPro" id="IPR000515">
    <property type="entry name" value="MetI-like"/>
</dbReference>
<proteinExistence type="inferred from homology"/>
<dbReference type="PANTHER" id="PTHR43005">
    <property type="entry name" value="BLR7065 PROTEIN"/>
    <property type="match status" value="1"/>
</dbReference>
<comment type="subcellular location">
    <subcellularLocation>
        <location evidence="1 7">Cell membrane</location>
        <topology evidence="1 7">Multi-pass membrane protein</topology>
    </subcellularLocation>
</comment>